<dbReference type="GeneID" id="15013368"/>
<keyword evidence="2" id="KW-1185">Reference proteome</keyword>
<sequence length="393" mass="43695">MATTVNGVNGVNGKNGTNGTKKLLEEIYKEFPIYKGLEPTTKIKSEFKQIYKTIQDRLISDGSFPNKQARGLNLAVLTEMGEFPYWAHKGKDPVALGEGVVHKMSGGEARPAFLRNASNAKADSIRLQRTNWANELMSAAGFGDEVKEGSGLFSAKNRVGGKAWDHTYELQDFGPRYKSILKKFASGSIDTAKFKELVSREISKNPGDIKRNLKLLDESDNYAKRARVEADVKEFKKAEAYKVRDAKYTEFQKLDDVTKAAKIDEAHKTAVNLAGDLYIDDITENSKLFSPNINTKKFIKYGVGGLLPSVAGGAFNVLEADARAQQYKETGHWLDGVQSQISNLELMTGFHPISDAFVSTPLAVGNLFIDAARFERTKPYSYADRKRYRHGVR</sequence>
<evidence type="ECO:0000313" key="2">
    <source>
        <dbReference type="Proteomes" id="UP000201392"/>
    </source>
</evidence>
<dbReference type="RefSeq" id="YP_007677140.1">
    <property type="nucleotide sequence ID" value="NC_020874.1"/>
</dbReference>
<organism evidence="1 2">
    <name type="scientific">Prochlorococcus phage P-SSP3</name>
    <dbReference type="NCBI Taxonomy" id="382273"/>
    <lineage>
        <taxon>Viruses</taxon>
        <taxon>Duplodnaviria</taxon>
        <taxon>Heunggongvirae</taxon>
        <taxon>Uroviricota</taxon>
        <taxon>Caudoviricetes</taxon>
        <taxon>Autographivirales</taxon>
        <taxon>Sechaudvirinae</taxon>
        <taxon>Tritonvirus</taxon>
        <taxon>Tritonvirus PSSP3</taxon>
    </lineage>
</organism>
<accession>M1U3E2</accession>
<dbReference type="Proteomes" id="UP000201392">
    <property type="component" value="Segment"/>
</dbReference>
<proteinExistence type="predicted"/>
<gene>
    <name evidence="1" type="ORF">PRSG_00004</name>
</gene>
<dbReference type="KEGG" id="vg:15013368"/>
<evidence type="ECO:0000313" key="1">
    <source>
        <dbReference type="EMBL" id="AGG54558.1"/>
    </source>
</evidence>
<dbReference type="EMBL" id="HQ332137">
    <property type="protein sequence ID" value="AGG54558.1"/>
    <property type="molecule type" value="Genomic_DNA"/>
</dbReference>
<reference evidence="1 2" key="1">
    <citation type="submission" date="2010-09" db="EMBL/GenBank/DDBJ databases">
        <title>The Genome Sequence of Prochlorococcus phage P-SSP3.</title>
        <authorList>
            <consortium name="The Broad Institute Genome Sequencing Platform"/>
            <person name="Henn M.R."/>
            <person name="Sullivan M.S."/>
            <person name="Osburne M.S."/>
            <person name="Levin J."/>
            <person name="Malboeuf C."/>
            <person name="Casali M."/>
            <person name="Russ C."/>
            <person name="Lennon N."/>
            <person name="Chapman S.B."/>
            <person name="Erlich R."/>
            <person name="Young S.K."/>
            <person name="Yandava C."/>
            <person name="Zeng Q."/>
            <person name="Alvarado L."/>
            <person name="Anderson S."/>
            <person name="Berlin A."/>
            <person name="Chen Z."/>
            <person name="Freedman E."/>
            <person name="Gellesch M."/>
            <person name="Goldberg J."/>
            <person name="Green L."/>
            <person name="Griggs A."/>
            <person name="Gujja S."/>
            <person name="Heilman E.R."/>
            <person name="Heiman D."/>
            <person name="Hollinger A."/>
            <person name="Howarth C."/>
            <person name="Larson L."/>
            <person name="Mehta T."/>
            <person name="Pearson M."/>
            <person name="Roberts A."/>
            <person name="Ryan E."/>
            <person name="Saif S."/>
            <person name="Shea T."/>
            <person name="Shenoy N."/>
            <person name="Sisk P."/>
            <person name="Stolte C."/>
            <person name="Sykes S."/>
            <person name="White J."/>
            <person name="Yu Q."/>
            <person name="Coleman M.L."/>
            <person name="Huang K.H."/>
            <person name="Weigele P.R."/>
            <person name="DeFrancesco A.S."/>
            <person name="Kern S.E."/>
            <person name="Thompson L.R."/>
            <person name="Fu R."/>
            <person name="Hombeck B."/>
            <person name="Chisholm S.W."/>
            <person name="Haas B."/>
            <person name="Nusbaum C."/>
            <person name="Birren B."/>
        </authorList>
    </citation>
    <scope>NUCLEOTIDE SEQUENCE [LARGE SCALE GENOMIC DNA]</scope>
    <source>
        <strain evidence="1 2">P-SSP3</strain>
    </source>
</reference>
<dbReference type="OrthoDB" id="29556at10239"/>
<protein>
    <submittedName>
        <fullName evidence="1">Uncharacterized protein</fullName>
    </submittedName>
</protein>
<name>M1U3E2_9CAUD</name>